<evidence type="ECO:0000313" key="1">
    <source>
        <dbReference type="EMBL" id="XDV67767.1"/>
    </source>
</evidence>
<proteinExistence type="predicted"/>
<accession>A0AB39YF80</accession>
<dbReference type="RefSeq" id="WP_369779502.1">
    <property type="nucleotide sequence ID" value="NZ_CP165727.1"/>
</dbReference>
<sequence>MSPMSPMSPMNPILEAVREGRTDLIPGLLKPLTPPERRELLARLADLRREIRGWDWNHWQERDRIRSGLLVAGVGCHTGAAAAASWIGAPDLRDGEPLPTGLLLGLLADRDPGWLGDLAHRLADRPATAEADYPLIRELVRLAGCPVPTTDAFVHGWVRSIFTMDRARSTHSPLSVVLRQDPYARELVPQLFVTAESPEALHWCSDPTAPNHWPSELAALAQEGIVERRVLVDGCVARLLRGGRQNQLKFFLAMLERLELTPAEERERTADWIAMAAEGPSPLAGHAQQVLARLSEAGELPAEQLAQMARAVLRRPEKKLVRAQLVLLGQALRRDPAARHVLLPTATLAFGHEDTALQERALGLLVRHLRPGDRELRRELALHAAALSPAHRRAAAELLGSAGGSCAEPAYEEVLPPAPVRRRLAAEPPTLARTVGLVAASVTCGEQTAAAFESALDGLVRHAHHDRAALAEALRPVLGGRWWHPEGGRPVDPERLSGLEPMAAAVLGRIRAYDLRPERAVRGDGCRPDCVHAALSAVTASRVAEAAYRVLTDPLPFLLATPTWETGSLEPEELVVRLAAYRRLGAEPAPADFAQALLRVRRDPGTVPAAAGLGTPEGERLAAWLRGAGEPPAVLRRVTVPAAAPDLQAGHLWWDRPPAAARQIVLETRERCVVRQEFPAAFRRLDRALAEPARSCSGACEGGAVQQAVLPEDRETQAAWLLPEVTAGATARERGAGAPLPRLAELGGPAGPALHLAVATGLGAGHAEDRRAAVDALLLLAARGELDAPRLGRDLAELLGLGTVKPSRLAEAARAAAATGAYATTWAVLAEALPPLLAGGAAARGTGELLAVAADCVERCGAHGPAPAGLAEAAARTGSSQLVTQARRLRAALAAS</sequence>
<protein>
    <submittedName>
        <fullName evidence="1">DUF6493 family protein</fullName>
    </submittedName>
</protein>
<organism evidence="1">
    <name type="scientific">Streptomyces sp. R33</name>
    <dbReference type="NCBI Taxonomy" id="3238629"/>
    <lineage>
        <taxon>Bacteria</taxon>
        <taxon>Bacillati</taxon>
        <taxon>Actinomycetota</taxon>
        <taxon>Actinomycetes</taxon>
        <taxon>Kitasatosporales</taxon>
        <taxon>Streptomycetaceae</taxon>
        <taxon>Streptomyces</taxon>
    </lineage>
</organism>
<name>A0AB39YF80_9ACTN</name>
<reference evidence="1" key="1">
    <citation type="submission" date="2024-08" db="EMBL/GenBank/DDBJ databases">
        <authorList>
            <person name="Yu S.T."/>
        </authorList>
    </citation>
    <scope>NUCLEOTIDE SEQUENCE</scope>
    <source>
        <strain evidence="1">R33</strain>
    </source>
</reference>
<gene>
    <name evidence="1" type="ORF">AB5J51_35040</name>
</gene>
<dbReference type="AlphaFoldDB" id="A0AB39YF80"/>
<dbReference type="EMBL" id="CP165727">
    <property type="protein sequence ID" value="XDV67767.1"/>
    <property type="molecule type" value="Genomic_DNA"/>
</dbReference>